<keyword evidence="1" id="KW-1133">Transmembrane helix</keyword>
<name>A0ABV9LX90_9ALTE</name>
<feature type="transmembrane region" description="Helical" evidence="1">
    <location>
        <begin position="21"/>
        <end position="40"/>
    </location>
</feature>
<gene>
    <name evidence="2" type="ORF">ACFO4O_13360</name>
</gene>
<accession>A0ABV9LX90</accession>
<keyword evidence="1" id="KW-0812">Transmembrane</keyword>
<dbReference type="EMBL" id="JBHSGU010000005">
    <property type="protein sequence ID" value="MFC4701156.1"/>
    <property type="molecule type" value="Genomic_DNA"/>
</dbReference>
<sequence>MRYPNSIHSCQRFSPKQLVSHFSILSFSLFLFAVSFGLGAQSTSSLQPLAKNEGYVVIPIIIEGYVPFDVKLEETKAFGESHKVRDLESGLNFSLIKLPAGEYQWSRINFRSNHYFNLEEHDFELHVKPDVINYGGHFAIDINYRFATARYNYVNRSSSVIEKLNEHYPEIFEQYPLIFSGISPDPFIAFYNKLMRQEDGQ</sequence>
<keyword evidence="3" id="KW-1185">Reference proteome</keyword>
<reference evidence="3" key="1">
    <citation type="journal article" date="2019" name="Int. J. Syst. Evol. Microbiol.">
        <title>The Global Catalogue of Microorganisms (GCM) 10K type strain sequencing project: providing services to taxonomists for standard genome sequencing and annotation.</title>
        <authorList>
            <consortium name="The Broad Institute Genomics Platform"/>
            <consortium name="The Broad Institute Genome Sequencing Center for Infectious Disease"/>
            <person name="Wu L."/>
            <person name="Ma J."/>
        </authorList>
    </citation>
    <scope>NUCLEOTIDE SEQUENCE [LARGE SCALE GENOMIC DNA]</scope>
    <source>
        <strain evidence="3">KACC 12507</strain>
    </source>
</reference>
<proteinExistence type="predicted"/>
<organism evidence="2 3">
    <name type="scientific">Glaciecola siphonariae</name>
    <dbReference type="NCBI Taxonomy" id="521012"/>
    <lineage>
        <taxon>Bacteria</taxon>
        <taxon>Pseudomonadati</taxon>
        <taxon>Pseudomonadota</taxon>
        <taxon>Gammaproteobacteria</taxon>
        <taxon>Alteromonadales</taxon>
        <taxon>Alteromonadaceae</taxon>
        <taxon>Glaciecola</taxon>
    </lineage>
</organism>
<keyword evidence="1" id="KW-0472">Membrane</keyword>
<comment type="caution">
    <text evidence="2">The sequence shown here is derived from an EMBL/GenBank/DDBJ whole genome shotgun (WGS) entry which is preliminary data.</text>
</comment>
<evidence type="ECO:0000256" key="1">
    <source>
        <dbReference type="SAM" id="Phobius"/>
    </source>
</evidence>
<protein>
    <recommendedName>
        <fullName evidence="4">DUF2846 domain-containing protein</fullName>
    </recommendedName>
</protein>
<evidence type="ECO:0000313" key="3">
    <source>
        <dbReference type="Proteomes" id="UP001595897"/>
    </source>
</evidence>
<evidence type="ECO:0008006" key="4">
    <source>
        <dbReference type="Google" id="ProtNLM"/>
    </source>
</evidence>
<evidence type="ECO:0000313" key="2">
    <source>
        <dbReference type="EMBL" id="MFC4701156.1"/>
    </source>
</evidence>
<dbReference type="RefSeq" id="WP_382409330.1">
    <property type="nucleotide sequence ID" value="NZ_JBHSGU010000005.1"/>
</dbReference>
<dbReference type="Proteomes" id="UP001595897">
    <property type="component" value="Unassembled WGS sequence"/>
</dbReference>